<dbReference type="AlphaFoldDB" id="E4Y9K3"/>
<feature type="region of interest" description="Disordered" evidence="1">
    <location>
        <begin position="90"/>
        <end position="124"/>
    </location>
</feature>
<reference evidence="2" key="1">
    <citation type="journal article" date="2010" name="Science">
        <title>Plasticity of animal genome architecture unmasked by rapid evolution of a pelagic tunicate.</title>
        <authorList>
            <person name="Denoeud F."/>
            <person name="Henriet S."/>
            <person name="Mungpakdee S."/>
            <person name="Aury J.M."/>
            <person name="Da Silva C."/>
            <person name="Brinkmann H."/>
            <person name="Mikhaleva J."/>
            <person name="Olsen L.C."/>
            <person name="Jubin C."/>
            <person name="Canestro C."/>
            <person name="Bouquet J.M."/>
            <person name="Danks G."/>
            <person name="Poulain J."/>
            <person name="Campsteijn C."/>
            <person name="Adamski M."/>
            <person name="Cross I."/>
            <person name="Yadetie F."/>
            <person name="Muffato M."/>
            <person name="Louis A."/>
            <person name="Butcher S."/>
            <person name="Tsagkogeorga G."/>
            <person name="Konrad A."/>
            <person name="Singh S."/>
            <person name="Jensen M.F."/>
            <person name="Cong E.H."/>
            <person name="Eikeseth-Otteraa H."/>
            <person name="Noel B."/>
            <person name="Anthouard V."/>
            <person name="Porcel B.M."/>
            <person name="Kachouri-Lafond R."/>
            <person name="Nishino A."/>
            <person name="Ugolini M."/>
            <person name="Chourrout P."/>
            <person name="Nishida H."/>
            <person name="Aasland R."/>
            <person name="Huzurbazar S."/>
            <person name="Westhof E."/>
            <person name="Delsuc F."/>
            <person name="Lehrach H."/>
            <person name="Reinhardt R."/>
            <person name="Weissenbach J."/>
            <person name="Roy S.W."/>
            <person name="Artiguenave F."/>
            <person name="Postlethwait J.H."/>
            <person name="Manak J.R."/>
            <person name="Thompson E.M."/>
            <person name="Jaillon O."/>
            <person name="Du Pasquier L."/>
            <person name="Boudinot P."/>
            <person name="Liberles D.A."/>
            <person name="Volff J.N."/>
            <person name="Philippe H."/>
            <person name="Lenhard B."/>
            <person name="Roest Crollius H."/>
            <person name="Wincker P."/>
            <person name="Chourrout D."/>
        </authorList>
    </citation>
    <scope>NUCLEOTIDE SEQUENCE [LARGE SCALE GENOMIC DNA]</scope>
</reference>
<dbReference type="Proteomes" id="UP000011014">
    <property type="component" value="Unassembled WGS sequence"/>
</dbReference>
<evidence type="ECO:0000313" key="2">
    <source>
        <dbReference type="EMBL" id="CBY32240.1"/>
    </source>
</evidence>
<feature type="compositionally biased region" description="Basic residues" evidence="1">
    <location>
        <begin position="41"/>
        <end position="51"/>
    </location>
</feature>
<feature type="region of interest" description="Disordered" evidence="1">
    <location>
        <begin position="16"/>
        <end position="71"/>
    </location>
</feature>
<gene>
    <name evidence="2" type="ORF">GSOID_T00030658001</name>
</gene>
<evidence type="ECO:0000256" key="1">
    <source>
        <dbReference type="SAM" id="MobiDB-lite"/>
    </source>
</evidence>
<feature type="compositionally biased region" description="Basic and acidic residues" evidence="1">
    <location>
        <begin position="61"/>
        <end position="71"/>
    </location>
</feature>
<name>E4Y9K3_OIKDI</name>
<sequence length="170" mass="19865">MESFADRLAQRIIRDVKNDFGHESGQTTDDSQNGIAQTGHIFKKFQHRPYKRTNSSQLGFTERKRRNEEDKEIDILADRLTTEIIDYATSSDVSSKGRKKERRARKDERDQMEIYSDSTQPASEYQKTVIKYQNSDAAFLEPAPAPTSRRESLWEMKVPKNNSIWRMTEQ</sequence>
<dbReference type="EMBL" id="FN654340">
    <property type="protein sequence ID" value="CBY32240.1"/>
    <property type="molecule type" value="Genomic_DNA"/>
</dbReference>
<accession>E4Y9K3</accession>
<feature type="compositionally biased region" description="Polar residues" evidence="1">
    <location>
        <begin position="24"/>
        <end position="36"/>
    </location>
</feature>
<organism evidence="2">
    <name type="scientific">Oikopleura dioica</name>
    <name type="common">Tunicate</name>
    <dbReference type="NCBI Taxonomy" id="34765"/>
    <lineage>
        <taxon>Eukaryota</taxon>
        <taxon>Metazoa</taxon>
        <taxon>Chordata</taxon>
        <taxon>Tunicata</taxon>
        <taxon>Appendicularia</taxon>
        <taxon>Copelata</taxon>
        <taxon>Oikopleuridae</taxon>
        <taxon>Oikopleura</taxon>
    </lineage>
</organism>
<protein>
    <submittedName>
        <fullName evidence="2">Uncharacterized protein</fullName>
    </submittedName>
</protein>
<proteinExistence type="predicted"/>